<keyword evidence="6" id="KW-1185">Reference proteome</keyword>
<dbReference type="GO" id="GO:0004252">
    <property type="term" value="F:serine-type endopeptidase activity"/>
    <property type="evidence" value="ECO:0007669"/>
    <property type="project" value="InterPro"/>
</dbReference>
<evidence type="ECO:0000313" key="6">
    <source>
        <dbReference type="Proteomes" id="UP000494040"/>
    </source>
</evidence>
<dbReference type="SUPFAM" id="SSF50494">
    <property type="entry name" value="Trypsin-like serine proteases"/>
    <property type="match status" value="1"/>
</dbReference>
<keyword evidence="1" id="KW-1015">Disulfide bond</keyword>
<dbReference type="AlphaFoldDB" id="A0A8I6TBL6"/>
<dbReference type="Gene3D" id="2.40.10.10">
    <property type="entry name" value="Trypsin-like serine proteases"/>
    <property type="match status" value="1"/>
</dbReference>
<proteinExistence type="inferred from homology"/>
<organism evidence="5 6">
    <name type="scientific">Cimex lectularius</name>
    <name type="common">Bed bug</name>
    <name type="synonym">Acanthia lectularia</name>
    <dbReference type="NCBI Taxonomy" id="79782"/>
    <lineage>
        <taxon>Eukaryota</taxon>
        <taxon>Metazoa</taxon>
        <taxon>Ecdysozoa</taxon>
        <taxon>Arthropoda</taxon>
        <taxon>Hexapoda</taxon>
        <taxon>Insecta</taxon>
        <taxon>Pterygota</taxon>
        <taxon>Neoptera</taxon>
        <taxon>Paraneoptera</taxon>
        <taxon>Hemiptera</taxon>
        <taxon>Heteroptera</taxon>
        <taxon>Panheteroptera</taxon>
        <taxon>Cimicomorpha</taxon>
        <taxon>Cimicidae</taxon>
        <taxon>Cimex</taxon>
    </lineage>
</organism>
<dbReference type="EnsemblMetazoa" id="XM_014385688.2">
    <property type="protein sequence ID" value="XP_014241174.1"/>
    <property type="gene ID" value="LOC106661927"/>
</dbReference>
<dbReference type="InterPro" id="IPR009003">
    <property type="entry name" value="Peptidase_S1_PA"/>
</dbReference>
<dbReference type="InterPro" id="IPR033116">
    <property type="entry name" value="TRYPSIN_SER"/>
</dbReference>
<dbReference type="InterPro" id="IPR051487">
    <property type="entry name" value="Ser/Thr_Proteases_Immune/Dev"/>
</dbReference>
<accession>A0A8I6TBL6</accession>
<dbReference type="PANTHER" id="PTHR24256">
    <property type="entry name" value="TRYPTASE-RELATED"/>
    <property type="match status" value="1"/>
</dbReference>
<dbReference type="GO" id="GO:0006508">
    <property type="term" value="P:proteolysis"/>
    <property type="evidence" value="ECO:0007669"/>
    <property type="project" value="UniProtKB-KW"/>
</dbReference>
<dbReference type="PROSITE" id="PS00135">
    <property type="entry name" value="TRYPSIN_SER"/>
    <property type="match status" value="1"/>
</dbReference>
<keyword evidence="3" id="KW-0645">Protease</keyword>
<evidence type="ECO:0000256" key="3">
    <source>
        <dbReference type="RuleBase" id="RU363034"/>
    </source>
</evidence>
<dbReference type="SMART" id="SM00020">
    <property type="entry name" value="Tryp_SPc"/>
    <property type="match status" value="1"/>
</dbReference>
<dbReference type="RefSeq" id="XP_014241174.1">
    <property type="nucleotide sequence ID" value="XM_014385688.2"/>
</dbReference>
<evidence type="ECO:0000256" key="2">
    <source>
        <dbReference type="ARBA" id="ARBA00024195"/>
    </source>
</evidence>
<keyword evidence="3" id="KW-0720">Serine protease</keyword>
<comment type="similarity">
    <text evidence="2">Belongs to the peptidase S1 family. CLIP subfamily.</text>
</comment>
<evidence type="ECO:0000259" key="4">
    <source>
        <dbReference type="PROSITE" id="PS50240"/>
    </source>
</evidence>
<evidence type="ECO:0000313" key="5">
    <source>
        <dbReference type="EnsemblMetazoa" id="XP_014241174.1"/>
    </source>
</evidence>
<protein>
    <recommendedName>
        <fullName evidence="4">Peptidase S1 domain-containing protein</fullName>
    </recommendedName>
</protein>
<keyword evidence="3" id="KW-0378">Hydrolase</keyword>
<dbReference type="InterPro" id="IPR001314">
    <property type="entry name" value="Peptidase_S1A"/>
</dbReference>
<dbReference type="InterPro" id="IPR001254">
    <property type="entry name" value="Trypsin_dom"/>
</dbReference>
<dbReference type="Pfam" id="PF00089">
    <property type="entry name" value="Trypsin"/>
    <property type="match status" value="1"/>
</dbReference>
<name>A0A8I6TBL6_CIMLE</name>
<dbReference type="OrthoDB" id="6587056at2759"/>
<evidence type="ECO:0000256" key="1">
    <source>
        <dbReference type="ARBA" id="ARBA00023157"/>
    </source>
</evidence>
<dbReference type="PROSITE" id="PS50240">
    <property type="entry name" value="TRYPSIN_DOM"/>
    <property type="match status" value="1"/>
</dbReference>
<dbReference type="InterPro" id="IPR043504">
    <property type="entry name" value="Peptidase_S1_PA_chymotrypsin"/>
</dbReference>
<dbReference type="PROSITE" id="PS00134">
    <property type="entry name" value="TRYPSIN_HIS"/>
    <property type="match status" value="1"/>
</dbReference>
<dbReference type="InterPro" id="IPR018114">
    <property type="entry name" value="TRYPSIN_HIS"/>
</dbReference>
<reference evidence="5" key="1">
    <citation type="submission" date="2022-01" db="UniProtKB">
        <authorList>
            <consortium name="EnsemblMetazoa"/>
        </authorList>
    </citation>
    <scope>IDENTIFICATION</scope>
</reference>
<dbReference type="PRINTS" id="PR00722">
    <property type="entry name" value="CHYMOTRYPSIN"/>
</dbReference>
<dbReference type="GeneID" id="106661927"/>
<dbReference type="Proteomes" id="UP000494040">
    <property type="component" value="Unassembled WGS sequence"/>
</dbReference>
<feature type="domain" description="Peptidase S1" evidence="4">
    <location>
        <begin position="1"/>
        <end position="225"/>
    </location>
</feature>
<sequence>MFGGKVIKKNFHFGFVVFILNWSSLNKKNKSCTGVVIKMDMVVTAAHCIVSNRSDRFDPELARVYFLTSKARYIGFNVMRAFVHPYYWPEEENDIAVVQTYNFLPIYVNLPKTPFQGGSCFIAGFGNRDDYKNGTTWLSVLRSSPLPKHVCRFMTSHQENTICLIINNIGPCTGDSGGPLICDGLLRAILTRGIFNGSGCGKANFAMMIYEDLHDHQVWLSKITSLSSLVRSSTPNYPFHVLLIFSCLFFPYKYTKRVLSVQTSCW</sequence>
<dbReference type="KEGG" id="clec:106661927"/>